<dbReference type="RefSeq" id="YP_009226503.1">
    <property type="nucleotide sequence ID" value="NC_029106.1"/>
</dbReference>
<name>A0A0K2FH39_9CAUD</name>
<dbReference type="KEGG" id="vg:26798968"/>
<sequence>MHDNTIRINITETGSQLGAVINQVGGLIRNPVVKLFLSLTYEQQKSVRQLFNGDYWGSGSDLYSLRQIHERLTLLHRLVKLLDQDAPAVPQQLAEEIALATMGQFDVTYPGPQVDAVRRKRVDVLRLCWDDWQNLMMANLFTVAPDEVRTYVSNMGRKAAGKAHHRACPFDRAVGMEGARQTWADMWLAGYDQAMAEGYVHPSMVENPAVQRHTLATGRIVMTRTPKG</sequence>
<proteinExistence type="predicted"/>
<accession>A0A0K2FH39</accession>
<evidence type="ECO:0000313" key="1">
    <source>
        <dbReference type="EMBL" id="ALA45385.1"/>
    </source>
</evidence>
<dbReference type="EMBL" id="KT321316">
    <property type="protein sequence ID" value="ALA45385.1"/>
    <property type="molecule type" value="Genomic_DNA"/>
</dbReference>
<organism evidence="1 2">
    <name type="scientific">Achromobacter phage phiAxp-2</name>
    <dbReference type="NCBI Taxonomy" id="1664246"/>
    <lineage>
        <taxon>Viruses</taxon>
        <taxon>Duplodnaviria</taxon>
        <taxon>Heunggongvirae</taxon>
        <taxon>Uroviricota</taxon>
        <taxon>Caudoviricetes</taxon>
        <taxon>Casjensviridae</taxon>
        <taxon>Fengtaivirus</taxon>
        <taxon>Fengtaivirus Axp2</taxon>
    </lineage>
</organism>
<evidence type="ECO:0000313" key="2">
    <source>
        <dbReference type="Proteomes" id="UP000201646"/>
    </source>
</evidence>
<dbReference type="Proteomes" id="UP000201646">
    <property type="component" value="Segment"/>
</dbReference>
<keyword evidence="2" id="KW-1185">Reference proteome</keyword>
<reference evidence="1" key="1">
    <citation type="submission" date="2015-09" db="EMBL/GenBank/DDBJ databases">
        <authorList>
            <person name="Zhao X."/>
        </authorList>
    </citation>
    <scope>NUCLEOTIDE SEQUENCE</scope>
</reference>
<gene>
    <name evidence="1" type="ORF">ADP64_000085</name>
</gene>
<dbReference type="GeneID" id="26798968"/>
<protein>
    <submittedName>
        <fullName evidence="1">Uncharacterized protein</fullName>
    </submittedName>
</protein>